<dbReference type="Proteomes" id="UP000319756">
    <property type="component" value="Chromosome"/>
</dbReference>
<evidence type="ECO:0000313" key="1">
    <source>
        <dbReference type="EMBL" id="QDI92842.1"/>
    </source>
</evidence>
<name>A0A514LLU3_9BACI</name>
<organism evidence="1 2">
    <name type="scientific">Salicibibacter halophilus</name>
    <dbReference type="NCBI Taxonomy" id="2502791"/>
    <lineage>
        <taxon>Bacteria</taxon>
        <taxon>Bacillati</taxon>
        <taxon>Bacillota</taxon>
        <taxon>Bacilli</taxon>
        <taxon>Bacillales</taxon>
        <taxon>Bacillaceae</taxon>
        <taxon>Salicibibacter</taxon>
    </lineage>
</organism>
<dbReference type="OrthoDB" id="1798711at2"/>
<dbReference type="KEGG" id="sale:EPH95_18090"/>
<evidence type="ECO:0000313" key="2">
    <source>
        <dbReference type="Proteomes" id="UP000319756"/>
    </source>
</evidence>
<keyword evidence="2" id="KW-1185">Reference proteome</keyword>
<dbReference type="EMBL" id="CP035485">
    <property type="protein sequence ID" value="QDI92842.1"/>
    <property type="molecule type" value="Genomic_DNA"/>
</dbReference>
<dbReference type="RefSeq" id="WP_142091338.1">
    <property type="nucleotide sequence ID" value="NZ_CP035485.1"/>
</dbReference>
<protein>
    <submittedName>
        <fullName evidence="1">Uncharacterized protein</fullName>
    </submittedName>
</protein>
<dbReference type="AlphaFoldDB" id="A0A514LLU3"/>
<proteinExistence type="predicted"/>
<sequence>MVHCPNCSLKDLGKIGSSQYYCWRCCIEIVLQGEHLSVFEVEEDGSLSSLDDLFSAEERRIVTEENPQLIQKASGR</sequence>
<accession>A0A514LLU3</accession>
<gene>
    <name evidence="1" type="ORF">EPH95_18090</name>
</gene>
<reference evidence="2" key="1">
    <citation type="submission" date="2019-01" db="EMBL/GenBank/DDBJ databases">
        <title>Genomic analysis of Salicibibacter sp. NKC3-5.</title>
        <authorList>
            <person name="Oh Y.J."/>
        </authorList>
    </citation>
    <scope>NUCLEOTIDE SEQUENCE [LARGE SCALE GENOMIC DNA]</scope>
    <source>
        <strain evidence="2">NKC3-5</strain>
    </source>
</reference>